<dbReference type="AlphaFoldDB" id="A0A6P2BKJ5"/>
<comment type="caution">
    <text evidence="1">The sequence shown here is derived from an EMBL/GenBank/DDBJ whole genome shotgun (WGS) entry which is preliminary data.</text>
</comment>
<name>A0A6P2BKJ5_9ACTN</name>
<dbReference type="SUPFAM" id="SSF89807">
    <property type="entry name" value="Dodecin-like"/>
    <property type="match status" value="1"/>
</dbReference>
<sequence>MSVYRVTEIIGTSSTSWEDAAAEAIRTAAGTLRDLRVAEVVKQDIHLDESGAITYRTKLQLSFKYEPGN</sequence>
<dbReference type="Gene3D" id="3.30.1660.10">
    <property type="entry name" value="Flavin-binding protein dodecin"/>
    <property type="match status" value="1"/>
</dbReference>
<dbReference type="EMBL" id="RPFW01000013">
    <property type="protein sequence ID" value="TVY99073.1"/>
    <property type="molecule type" value="Genomic_DNA"/>
</dbReference>
<evidence type="ECO:0000313" key="2">
    <source>
        <dbReference type="EMBL" id="TVZ01049.1"/>
    </source>
</evidence>
<accession>A0A6P2BKJ5</accession>
<evidence type="ECO:0000313" key="3">
    <source>
        <dbReference type="Proteomes" id="UP000460272"/>
    </source>
</evidence>
<reference evidence="1 3" key="1">
    <citation type="submission" date="2018-11" db="EMBL/GenBank/DDBJ databases">
        <title>Trebonia kvetii gen.nov., sp.nov., a novel acidophilic actinobacterium, and proposal of the new actinobacterial family Treboniaceae fam. nov.</title>
        <authorList>
            <person name="Rapoport D."/>
            <person name="Sagova-Mareckova M."/>
            <person name="Sedlacek I."/>
            <person name="Provaznik J."/>
            <person name="Kralova S."/>
            <person name="Pavlinic D."/>
            <person name="Benes V."/>
            <person name="Kopecky J."/>
        </authorList>
    </citation>
    <scope>NUCLEOTIDE SEQUENCE [LARGE SCALE GENOMIC DNA]</scope>
    <source>
        <strain evidence="1 3">15Tr583</strain>
    </source>
</reference>
<dbReference type="RefSeq" id="WP_145859319.1">
    <property type="nucleotide sequence ID" value="NZ_RPFW01000007.1"/>
</dbReference>
<dbReference type="InterPro" id="IPR025543">
    <property type="entry name" value="Dodecin-like"/>
</dbReference>
<dbReference type="PANTHER" id="PTHR39324">
    <property type="entry name" value="CALCIUM DODECIN"/>
    <property type="match status" value="1"/>
</dbReference>
<dbReference type="EMBL" id="RPFW01000007">
    <property type="protein sequence ID" value="TVZ01049.1"/>
    <property type="molecule type" value="Genomic_DNA"/>
</dbReference>
<gene>
    <name evidence="2" type="ORF">EAS64_32605</name>
    <name evidence="1" type="ORF">EAS64_41625</name>
</gene>
<dbReference type="InterPro" id="IPR036694">
    <property type="entry name" value="Dodecin-like_sf"/>
</dbReference>
<dbReference type="OrthoDB" id="9805889at2"/>
<organism evidence="1 3">
    <name type="scientific">Trebonia kvetii</name>
    <dbReference type="NCBI Taxonomy" id="2480626"/>
    <lineage>
        <taxon>Bacteria</taxon>
        <taxon>Bacillati</taxon>
        <taxon>Actinomycetota</taxon>
        <taxon>Actinomycetes</taxon>
        <taxon>Streptosporangiales</taxon>
        <taxon>Treboniaceae</taxon>
        <taxon>Trebonia</taxon>
    </lineage>
</organism>
<dbReference type="Proteomes" id="UP000460272">
    <property type="component" value="Unassembled WGS sequence"/>
</dbReference>
<protein>
    <submittedName>
        <fullName evidence="1">Transporter</fullName>
    </submittedName>
</protein>
<keyword evidence="3" id="KW-1185">Reference proteome</keyword>
<dbReference type="InterPro" id="IPR009923">
    <property type="entry name" value="Dodecin"/>
</dbReference>
<dbReference type="PANTHER" id="PTHR39324:SF1">
    <property type="entry name" value="CALCIUM DODECIN"/>
    <property type="match status" value="1"/>
</dbReference>
<proteinExistence type="predicted"/>
<dbReference type="Pfam" id="PF07311">
    <property type="entry name" value="Dodecin"/>
    <property type="match status" value="1"/>
</dbReference>
<evidence type="ECO:0000313" key="1">
    <source>
        <dbReference type="EMBL" id="TVY99073.1"/>
    </source>
</evidence>